<reference evidence="4 5" key="1">
    <citation type="journal article" date="2019" name="Genome Biol. Evol.">
        <title>Insights into the evolution of the New World diploid cottons (Gossypium, subgenus Houzingenia) based on genome sequencing.</title>
        <authorList>
            <person name="Grover C.E."/>
            <person name="Arick M.A. 2nd"/>
            <person name="Thrash A."/>
            <person name="Conover J.L."/>
            <person name="Sanders W.S."/>
            <person name="Peterson D.G."/>
            <person name="Frelichowski J.E."/>
            <person name="Scheffler J.A."/>
            <person name="Scheffler B.E."/>
            <person name="Wendel J.F."/>
        </authorList>
    </citation>
    <scope>NUCLEOTIDE SEQUENCE [LARGE SCALE GENOMIC DNA]</scope>
    <source>
        <strain evidence="4">157</strain>
        <tissue evidence="4">Leaf</tissue>
    </source>
</reference>
<evidence type="ECO:0008006" key="6">
    <source>
        <dbReference type="Google" id="ProtNLM"/>
    </source>
</evidence>
<dbReference type="EMBL" id="JABEZX010000008">
    <property type="protein sequence ID" value="MBA0563750.1"/>
    <property type="molecule type" value="Genomic_DNA"/>
</dbReference>
<feature type="compositionally biased region" description="Polar residues" evidence="3">
    <location>
        <begin position="237"/>
        <end position="273"/>
    </location>
</feature>
<feature type="region of interest" description="Disordered" evidence="3">
    <location>
        <begin position="230"/>
        <end position="281"/>
    </location>
</feature>
<keyword evidence="5" id="KW-1185">Reference proteome</keyword>
<dbReference type="Proteomes" id="UP000593572">
    <property type="component" value="Unassembled WGS sequence"/>
</dbReference>
<dbReference type="AlphaFoldDB" id="A0A7J8MGM6"/>
<dbReference type="InterPro" id="IPR011006">
    <property type="entry name" value="CheY-like_superfamily"/>
</dbReference>
<evidence type="ECO:0000313" key="5">
    <source>
        <dbReference type="Proteomes" id="UP000593572"/>
    </source>
</evidence>
<dbReference type="InterPro" id="IPR044825">
    <property type="entry name" value="GLK1/2-like"/>
</dbReference>
<comment type="caution">
    <text evidence="4">The sequence shown here is derived from an EMBL/GenBank/DDBJ whole genome shotgun (WGS) entry which is preliminary data.</text>
</comment>
<keyword evidence="2" id="KW-0238">DNA-binding</keyword>
<accession>A0A7J8MGM6</accession>
<dbReference type="GO" id="GO:0005634">
    <property type="term" value="C:nucleus"/>
    <property type="evidence" value="ECO:0007669"/>
    <property type="project" value="UniProtKB-SubCell"/>
</dbReference>
<feature type="non-terminal residue" evidence="4">
    <location>
        <position position="1"/>
    </location>
</feature>
<dbReference type="GO" id="GO:0003700">
    <property type="term" value="F:DNA-binding transcription factor activity"/>
    <property type="evidence" value="ECO:0007669"/>
    <property type="project" value="InterPro"/>
</dbReference>
<gene>
    <name evidence="4" type="ORF">Golob_008715</name>
</gene>
<dbReference type="SUPFAM" id="SSF52172">
    <property type="entry name" value="CheY-like"/>
    <property type="match status" value="1"/>
</dbReference>
<dbReference type="PANTHER" id="PTHR31312">
    <property type="entry name" value="TRANSCRIPTION ACTIVATOR GLK1"/>
    <property type="match status" value="1"/>
</dbReference>
<feature type="region of interest" description="Disordered" evidence="3">
    <location>
        <begin position="143"/>
        <end position="180"/>
    </location>
</feature>
<dbReference type="PANTHER" id="PTHR31312:SF4">
    <property type="entry name" value="TWO-COMPONENT RESPONSE REGULATOR-LIKE APRR2"/>
    <property type="match status" value="1"/>
</dbReference>
<sequence>MICTTNDLSAWKDFPKGLKVLLLDEDSNSAAELKSKLEAMDYIVYTFCNENEALSAVSSRAESFHVAIVELGAVEFLKKPLSEEKLRNIWQHVVRKAFNDVGTDLSESVKPVKESLVSMLYLQLENGEPKNKDLDKTQDASVIHENDPEPSTGSDKYPAPSTPQLEQGGRLSANGDCQDHANCSIEKESSEQDGESKSVETTSDNTIAEVTIPVGQPQGPKDTMVTEEADLVDGTKGKNTTYSQTENGVNSKNSQAVAEKPSTVSGIHSSCLNKANRKKSK</sequence>
<name>A0A7J8MGM6_9ROSI</name>
<comment type="subcellular location">
    <subcellularLocation>
        <location evidence="1">Nucleus</location>
    </subcellularLocation>
</comment>
<feature type="compositionally biased region" description="Basic and acidic residues" evidence="3">
    <location>
        <begin position="185"/>
        <end position="198"/>
    </location>
</feature>
<dbReference type="GO" id="GO:0045893">
    <property type="term" value="P:positive regulation of DNA-templated transcription"/>
    <property type="evidence" value="ECO:0007669"/>
    <property type="project" value="InterPro"/>
</dbReference>
<evidence type="ECO:0000313" key="4">
    <source>
        <dbReference type="EMBL" id="MBA0563750.1"/>
    </source>
</evidence>
<organism evidence="4 5">
    <name type="scientific">Gossypium lobatum</name>
    <dbReference type="NCBI Taxonomy" id="34289"/>
    <lineage>
        <taxon>Eukaryota</taxon>
        <taxon>Viridiplantae</taxon>
        <taxon>Streptophyta</taxon>
        <taxon>Embryophyta</taxon>
        <taxon>Tracheophyta</taxon>
        <taxon>Spermatophyta</taxon>
        <taxon>Magnoliopsida</taxon>
        <taxon>eudicotyledons</taxon>
        <taxon>Gunneridae</taxon>
        <taxon>Pentapetalae</taxon>
        <taxon>rosids</taxon>
        <taxon>malvids</taxon>
        <taxon>Malvales</taxon>
        <taxon>Malvaceae</taxon>
        <taxon>Malvoideae</taxon>
        <taxon>Gossypium</taxon>
    </lineage>
</organism>
<dbReference type="GO" id="GO:0000976">
    <property type="term" value="F:transcription cis-regulatory region binding"/>
    <property type="evidence" value="ECO:0007669"/>
    <property type="project" value="TreeGrafter"/>
</dbReference>
<evidence type="ECO:0000256" key="1">
    <source>
        <dbReference type="ARBA" id="ARBA00004123"/>
    </source>
</evidence>
<proteinExistence type="predicted"/>
<evidence type="ECO:0000256" key="2">
    <source>
        <dbReference type="ARBA" id="ARBA00023125"/>
    </source>
</evidence>
<evidence type="ECO:0000256" key="3">
    <source>
        <dbReference type="SAM" id="MobiDB-lite"/>
    </source>
</evidence>
<protein>
    <recommendedName>
        <fullName evidence="6">Response regulatory domain-containing protein</fullName>
    </recommendedName>
</protein>
<feature type="region of interest" description="Disordered" evidence="3">
    <location>
        <begin position="185"/>
        <end position="204"/>
    </location>
</feature>